<feature type="compositionally biased region" description="Low complexity" evidence="1">
    <location>
        <begin position="152"/>
        <end position="170"/>
    </location>
</feature>
<dbReference type="AlphaFoldDB" id="A0A9K3CZM2"/>
<comment type="caution">
    <text evidence="2">The sequence shown here is derived from an EMBL/GenBank/DDBJ whole genome shotgun (WGS) entry which is preliminary data.</text>
</comment>
<feature type="region of interest" description="Disordered" evidence="1">
    <location>
        <begin position="877"/>
        <end position="909"/>
    </location>
</feature>
<feature type="non-terminal residue" evidence="2">
    <location>
        <position position="1"/>
    </location>
</feature>
<evidence type="ECO:0000313" key="3">
    <source>
        <dbReference type="Proteomes" id="UP000265618"/>
    </source>
</evidence>
<organism evidence="2 3">
    <name type="scientific">Kipferlia bialata</name>
    <dbReference type="NCBI Taxonomy" id="797122"/>
    <lineage>
        <taxon>Eukaryota</taxon>
        <taxon>Metamonada</taxon>
        <taxon>Carpediemonas-like organisms</taxon>
        <taxon>Kipferlia</taxon>
    </lineage>
</organism>
<proteinExistence type="predicted"/>
<evidence type="ECO:0000256" key="1">
    <source>
        <dbReference type="SAM" id="MobiDB-lite"/>
    </source>
</evidence>
<sequence length="1022" mass="107005">EVRYEAVLCLPPLLIYLSRASVIHLLEPFIARILSSCDTFSLSMMGTFSTALGQTLDTVPHMKAVELVTGALPRLIPALALGLQPDIPSPVRAPFLSLCDKMEAIVPHCYRHVMECQVPMPHKSTVLLAMYPVSMGCVSKGGVAIPKAWGEGTSTPTSASTSPSSSPKSGKPQDDASLVRHLVVSLLSAGDAPCARAGVSLLPVLCPPSALPPGSTTIPPAVLSLCKSVFQHSLAAAGDIAPSPVFDTEGAEGEGGASTPRPVSDADTLCRWMCDVDARFSGDSEAEHPLICAVLSLDTASEETGDAETFNLAAGVCRRLAPLLQRRQDVFLPALHRVAPSMLLRITAVPDTAVDVVTMLTQAEPIPVRSAPPTSCLAPLANVLGLALAPSSLPSLAGSPPPLQSFLLSLFRPLVASVEAEILSAAEEAEPAEALSALFGGRPDIGEYMNGVQRLRSGVRCLTLLVQLDITPPTPCLLASLSSSYPVGVSVCGMRLIRRLMERHLLPGGSVRPLLSLATVLYTRCHHDSGRIHASLLPYAAVPATTCFEREALALYRVYLSSSSGQSQEAPQETEPLTVTAPFIHRLLALAAGGERETREQALLLLQTVSQREAERERERASAPIPGDASFAKSVTSYLAVSLLQALADPSPSLSTPALGVLSLAPDMASAAILRVVRNGTEADRVTLCQAAVSACLHLSVHGTLGAEDRVPSFIPLLAAVCVLAAQEPHPCVHYQVNAALDTPSTGTISARRAVASLVCHGLLHPKGTYTEAQRQPLCPPQDVQELTLRALLDVLDAPTTWDFTVADTAACPPALLSSLFDGVVGIIAPETAREEADDSRDSREWEREGGDRVRVSMGRAPATPAAMAAYAEAMRVDERERENEGGEGAADSPSAAPGGISRGPSLASLGNSNAGTVGTVAEASAADSPVGIETMQVSAVSVSGGASPLVMPTVIVPDPPHLFCLVLSTALTLYPWVAPDRQAVLAKVLAALPPSLPYAVRTVLYHHHTVSGACATATLKL</sequence>
<accession>A0A9K3CZM2</accession>
<reference evidence="2 3" key="1">
    <citation type="journal article" date="2018" name="PLoS ONE">
        <title>The draft genome of Kipferlia bialata reveals reductive genome evolution in fornicate parasites.</title>
        <authorList>
            <person name="Tanifuji G."/>
            <person name="Takabayashi S."/>
            <person name="Kume K."/>
            <person name="Takagi M."/>
            <person name="Nakayama T."/>
            <person name="Kamikawa R."/>
            <person name="Inagaki Y."/>
            <person name="Hashimoto T."/>
        </authorList>
    </citation>
    <scope>NUCLEOTIDE SEQUENCE [LARGE SCALE GENOMIC DNA]</scope>
    <source>
        <strain evidence="2">NY0173</strain>
    </source>
</reference>
<feature type="region of interest" description="Disordered" evidence="1">
    <location>
        <begin position="832"/>
        <end position="862"/>
    </location>
</feature>
<keyword evidence="3" id="KW-1185">Reference proteome</keyword>
<gene>
    <name evidence="2" type="ORF">KIPB_007730</name>
</gene>
<evidence type="ECO:0000313" key="2">
    <source>
        <dbReference type="EMBL" id="GIQ85967.1"/>
    </source>
</evidence>
<name>A0A9K3CZM2_9EUKA</name>
<feature type="compositionally biased region" description="Basic and acidic residues" evidence="1">
    <location>
        <begin position="832"/>
        <end position="855"/>
    </location>
</feature>
<feature type="region of interest" description="Disordered" evidence="1">
    <location>
        <begin position="149"/>
        <end position="174"/>
    </location>
</feature>
<dbReference type="EMBL" id="BDIP01002237">
    <property type="protein sequence ID" value="GIQ85967.1"/>
    <property type="molecule type" value="Genomic_DNA"/>
</dbReference>
<feature type="compositionally biased region" description="Low complexity" evidence="1">
    <location>
        <begin position="890"/>
        <end position="900"/>
    </location>
</feature>
<feature type="non-terminal residue" evidence="2">
    <location>
        <position position="1022"/>
    </location>
</feature>
<protein>
    <submittedName>
        <fullName evidence="2">Uncharacterized protein</fullName>
    </submittedName>
</protein>
<dbReference type="Proteomes" id="UP000265618">
    <property type="component" value="Unassembled WGS sequence"/>
</dbReference>